<dbReference type="Gene3D" id="1.25.70.10">
    <property type="entry name" value="Transcription termination factor 3, mitochondrial"/>
    <property type="match status" value="1"/>
</dbReference>
<comment type="similarity">
    <text evidence="1">Belongs to the mTERF family.</text>
</comment>
<keyword evidence="2" id="KW-0805">Transcription regulation</keyword>
<dbReference type="PANTHER" id="PTHR13068">
    <property type="entry name" value="CGI-12 PROTEIN-RELATED"/>
    <property type="match status" value="1"/>
</dbReference>
<evidence type="ECO:0000313" key="4">
    <source>
        <dbReference type="EMBL" id="GMN46443.1"/>
    </source>
</evidence>
<keyword evidence="2" id="KW-0806">Transcription termination</keyword>
<dbReference type="PANTHER" id="PTHR13068:SF166">
    <property type="entry name" value="TRANSCRIPTION TERMINATION FACTOR MTERF15, MITOCHONDRIAL-LIKE"/>
    <property type="match status" value="1"/>
</dbReference>
<dbReference type="SMART" id="SM00733">
    <property type="entry name" value="Mterf"/>
    <property type="match status" value="6"/>
</dbReference>
<dbReference type="EMBL" id="BTGU01000023">
    <property type="protein sequence ID" value="GMN46443.1"/>
    <property type="molecule type" value="Genomic_DNA"/>
</dbReference>
<name>A0AA88A1J4_FICCA</name>
<proteinExistence type="inferred from homology"/>
<reference evidence="4" key="1">
    <citation type="submission" date="2023-07" db="EMBL/GenBank/DDBJ databases">
        <title>draft genome sequence of fig (Ficus carica).</title>
        <authorList>
            <person name="Takahashi T."/>
            <person name="Nishimura K."/>
        </authorList>
    </citation>
    <scope>NUCLEOTIDE SEQUENCE</scope>
</reference>
<gene>
    <name evidence="4" type="ORF">TIFTF001_015623</name>
</gene>
<keyword evidence="2" id="KW-0804">Transcription</keyword>
<keyword evidence="5" id="KW-1185">Reference proteome</keyword>
<sequence length="367" mass="41725">MGFLRHPNVFLLRWMTSSSGRRSFTASYLVNSLGFSSESASKVSRAVNFETSENADKVINFFKNRGFSSTQISRLVRNYPTVLLLDSEKTILPKLEFLESKGISGPEMDRTLSMFPGILNTSLAQTIKPSFDFFGNLFRSDAMAVAAVKRFPRILRMNIEKHVSPNINILREHGVPDSNIATLMHHWPVAVVLEPDRFREVVKKVEDMGFESSKLSFVGAVLAFRSMSESKWESKVDAYKKWGWSEEDFLKAFRRNPWCMRLSEDKIAAAMDLFINKMGSSPRVIAKCPVLLSLSLEKRLIPRFSVYQVLLSKGLVDREISLIRLFKHPEKKFLETFVAPYKEEAAELLKVYKGKTGVSNGTKAEKV</sequence>
<dbReference type="AlphaFoldDB" id="A0AA88A1J4"/>
<evidence type="ECO:0000313" key="5">
    <source>
        <dbReference type="Proteomes" id="UP001187192"/>
    </source>
</evidence>
<dbReference type="InterPro" id="IPR003690">
    <property type="entry name" value="MTERF"/>
</dbReference>
<dbReference type="Proteomes" id="UP001187192">
    <property type="component" value="Unassembled WGS sequence"/>
</dbReference>
<dbReference type="GO" id="GO:0006353">
    <property type="term" value="P:DNA-templated transcription termination"/>
    <property type="evidence" value="ECO:0007669"/>
    <property type="project" value="UniProtKB-KW"/>
</dbReference>
<evidence type="ECO:0000256" key="1">
    <source>
        <dbReference type="ARBA" id="ARBA00007692"/>
    </source>
</evidence>
<accession>A0AA88A1J4</accession>
<keyword evidence="3" id="KW-0809">Transit peptide</keyword>
<evidence type="ECO:0000256" key="3">
    <source>
        <dbReference type="ARBA" id="ARBA00022946"/>
    </source>
</evidence>
<dbReference type="InterPro" id="IPR038538">
    <property type="entry name" value="MTERF_sf"/>
</dbReference>
<dbReference type="Pfam" id="PF02536">
    <property type="entry name" value="mTERF"/>
    <property type="match status" value="2"/>
</dbReference>
<evidence type="ECO:0000256" key="2">
    <source>
        <dbReference type="ARBA" id="ARBA00022472"/>
    </source>
</evidence>
<protein>
    <submittedName>
        <fullName evidence="4">Uncharacterized protein</fullName>
    </submittedName>
</protein>
<dbReference type="GO" id="GO:0003676">
    <property type="term" value="F:nucleic acid binding"/>
    <property type="evidence" value="ECO:0007669"/>
    <property type="project" value="InterPro"/>
</dbReference>
<organism evidence="4 5">
    <name type="scientific">Ficus carica</name>
    <name type="common">Common fig</name>
    <dbReference type="NCBI Taxonomy" id="3494"/>
    <lineage>
        <taxon>Eukaryota</taxon>
        <taxon>Viridiplantae</taxon>
        <taxon>Streptophyta</taxon>
        <taxon>Embryophyta</taxon>
        <taxon>Tracheophyta</taxon>
        <taxon>Spermatophyta</taxon>
        <taxon>Magnoliopsida</taxon>
        <taxon>eudicotyledons</taxon>
        <taxon>Gunneridae</taxon>
        <taxon>Pentapetalae</taxon>
        <taxon>rosids</taxon>
        <taxon>fabids</taxon>
        <taxon>Rosales</taxon>
        <taxon>Moraceae</taxon>
        <taxon>Ficeae</taxon>
        <taxon>Ficus</taxon>
    </lineage>
</organism>
<comment type="caution">
    <text evidence="4">The sequence shown here is derived from an EMBL/GenBank/DDBJ whole genome shotgun (WGS) entry which is preliminary data.</text>
</comment>
<dbReference type="FunFam" id="1.25.70.10:FF:000001">
    <property type="entry name" value="Mitochondrial transcription termination factor-like"/>
    <property type="match status" value="1"/>
</dbReference>